<dbReference type="InterPro" id="IPR001763">
    <property type="entry name" value="Rhodanese-like_dom"/>
</dbReference>
<dbReference type="RefSeq" id="WP_094943029.1">
    <property type="nucleotide sequence ID" value="NZ_NOKQ01000217.1"/>
</dbReference>
<reference evidence="6 7" key="1">
    <citation type="submission" date="2017-07" db="EMBL/GenBank/DDBJ databases">
        <title>Tetzosporium hominis gen.nov. sp.nov.</title>
        <authorList>
            <person name="Tetz G."/>
            <person name="Tetz V."/>
        </authorList>
    </citation>
    <scope>NUCLEOTIDE SEQUENCE [LARGE SCALE GENOMIC DNA]</scope>
    <source>
        <strain evidence="6 7">VT-49</strain>
    </source>
</reference>
<sequence length="141" mass="15112">MATYNELLPGKVYIGGADAAQEVAKNEQVNVIYDLRAEAKDRGELSTPESVSLPLIEDGEGQANTVKQVAEQIVADVDAGKSVYFHCQGGSGRTGTVAAAVLLEMGRASSVEDAIQQVQSVRDSVKVRPEFQQALLDIYEK</sequence>
<proteinExistence type="predicted"/>
<dbReference type="PROSITE" id="PS50206">
    <property type="entry name" value="RHODANESE_3"/>
    <property type="match status" value="1"/>
</dbReference>
<dbReference type="PANTHER" id="PTHR47216">
    <property type="match status" value="1"/>
</dbReference>
<feature type="domain" description="Tyrosine specific protein phosphatases" evidence="4">
    <location>
        <begin position="60"/>
        <end position="122"/>
    </location>
</feature>
<keyword evidence="7" id="KW-1185">Reference proteome</keyword>
<dbReference type="PROSITE" id="PS00383">
    <property type="entry name" value="TYR_PHOSPHATASE_1"/>
    <property type="match status" value="1"/>
</dbReference>
<dbReference type="Gene3D" id="3.90.190.10">
    <property type="entry name" value="Protein tyrosine phosphatase superfamily"/>
    <property type="match status" value="1"/>
</dbReference>
<dbReference type="InterPro" id="IPR000387">
    <property type="entry name" value="Tyr_Pase_dom"/>
</dbReference>
<gene>
    <name evidence="6" type="ORF">CF394_08735</name>
</gene>
<accession>A0A264W2L8</accession>
<dbReference type="SMART" id="SM00195">
    <property type="entry name" value="DSPc"/>
    <property type="match status" value="1"/>
</dbReference>
<dbReference type="EC" id="3.1.3.48" evidence="1"/>
<dbReference type="Pfam" id="PF00782">
    <property type="entry name" value="DSPc"/>
    <property type="match status" value="1"/>
</dbReference>
<dbReference type="InterPro" id="IPR029021">
    <property type="entry name" value="Prot-tyrosine_phosphatase-like"/>
</dbReference>
<feature type="domain" description="Rhodanese" evidence="5">
    <location>
        <begin position="66"/>
        <end position="107"/>
    </location>
</feature>
<dbReference type="EMBL" id="NOKQ01000217">
    <property type="protein sequence ID" value="OZS77830.1"/>
    <property type="molecule type" value="Genomic_DNA"/>
</dbReference>
<evidence type="ECO:0000313" key="6">
    <source>
        <dbReference type="EMBL" id="OZS77830.1"/>
    </source>
</evidence>
<dbReference type="PANTHER" id="PTHR47216:SF4">
    <property type="entry name" value="OS01G0859400 PROTEIN"/>
    <property type="match status" value="1"/>
</dbReference>
<organism evidence="6 7">
    <name type="scientific">Tetzosporium hominis</name>
    <dbReference type="NCBI Taxonomy" id="2020506"/>
    <lineage>
        <taxon>Bacteria</taxon>
        <taxon>Bacillati</taxon>
        <taxon>Bacillota</taxon>
        <taxon>Bacilli</taxon>
        <taxon>Bacillales</taxon>
        <taxon>Caryophanaceae</taxon>
        <taxon>Tetzosporium</taxon>
    </lineage>
</organism>
<dbReference type="OrthoDB" id="2081133at2"/>
<dbReference type="InterPro" id="IPR000340">
    <property type="entry name" value="Dual-sp_phosphatase_cat-dom"/>
</dbReference>
<protein>
    <recommendedName>
        <fullName evidence="1">protein-tyrosine-phosphatase</fullName>
        <ecNumber evidence="1">3.1.3.48</ecNumber>
    </recommendedName>
</protein>
<evidence type="ECO:0000256" key="2">
    <source>
        <dbReference type="ARBA" id="ARBA00022801"/>
    </source>
</evidence>
<evidence type="ECO:0000256" key="1">
    <source>
        <dbReference type="ARBA" id="ARBA00013064"/>
    </source>
</evidence>
<name>A0A264W2L8_9BACL</name>
<dbReference type="SUPFAM" id="SSF52799">
    <property type="entry name" value="(Phosphotyrosine protein) phosphatases II"/>
    <property type="match status" value="1"/>
</dbReference>
<evidence type="ECO:0000256" key="3">
    <source>
        <dbReference type="ARBA" id="ARBA00022912"/>
    </source>
</evidence>
<evidence type="ECO:0000259" key="4">
    <source>
        <dbReference type="PROSITE" id="PS50056"/>
    </source>
</evidence>
<dbReference type="InterPro" id="IPR020422">
    <property type="entry name" value="TYR_PHOSPHATASE_DUAL_dom"/>
</dbReference>
<dbReference type="Proteomes" id="UP000217065">
    <property type="component" value="Unassembled WGS sequence"/>
</dbReference>
<evidence type="ECO:0000259" key="5">
    <source>
        <dbReference type="PROSITE" id="PS50206"/>
    </source>
</evidence>
<dbReference type="InterPro" id="IPR016130">
    <property type="entry name" value="Tyr_Pase_AS"/>
</dbReference>
<dbReference type="PROSITE" id="PS50056">
    <property type="entry name" value="TYR_PHOSPHATASE_2"/>
    <property type="match status" value="1"/>
</dbReference>
<evidence type="ECO:0000313" key="7">
    <source>
        <dbReference type="Proteomes" id="UP000217065"/>
    </source>
</evidence>
<keyword evidence="2" id="KW-0378">Hydrolase</keyword>
<dbReference type="AlphaFoldDB" id="A0A264W2L8"/>
<comment type="caution">
    <text evidence="6">The sequence shown here is derived from an EMBL/GenBank/DDBJ whole genome shotgun (WGS) entry which is preliminary data.</text>
</comment>
<dbReference type="GO" id="GO:0004725">
    <property type="term" value="F:protein tyrosine phosphatase activity"/>
    <property type="evidence" value="ECO:0007669"/>
    <property type="project" value="UniProtKB-EC"/>
</dbReference>
<keyword evidence="3" id="KW-0904">Protein phosphatase</keyword>